<proteinExistence type="predicted"/>
<evidence type="ECO:0000256" key="2">
    <source>
        <dbReference type="SAM" id="SignalP"/>
    </source>
</evidence>
<dbReference type="EMBL" id="JACADJ010000062">
    <property type="protein sequence ID" value="NWH06191.1"/>
    <property type="molecule type" value="Genomic_DNA"/>
</dbReference>
<accession>A0A850T526</accession>
<evidence type="ECO:0008006" key="5">
    <source>
        <dbReference type="Google" id="ProtNLM"/>
    </source>
</evidence>
<feature type="chain" id="PRO_5032942092" description="Lipoprotein" evidence="2">
    <location>
        <begin position="21"/>
        <end position="122"/>
    </location>
</feature>
<reference evidence="3 4" key="1">
    <citation type="submission" date="2020-06" db="EMBL/GenBank/DDBJ databases">
        <title>High-quality draft genome of sulfate reducer Desulfobacter latus type strain AcrS2 isolated from marine sediment.</title>
        <authorList>
            <person name="Hoppe M."/>
            <person name="Larsen C.K."/>
            <person name="Marshall I.P.G."/>
            <person name="Schramm A."/>
            <person name="Marietou A.G."/>
        </authorList>
    </citation>
    <scope>NUCLEOTIDE SEQUENCE [LARGE SCALE GENOMIC DNA]</scope>
    <source>
        <strain evidence="3 4">AcRS2</strain>
    </source>
</reference>
<organism evidence="3 4">
    <name type="scientific">Desulfobacter latus</name>
    <dbReference type="NCBI Taxonomy" id="2292"/>
    <lineage>
        <taxon>Bacteria</taxon>
        <taxon>Pseudomonadati</taxon>
        <taxon>Thermodesulfobacteriota</taxon>
        <taxon>Desulfobacteria</taxon>
        <taxon>Desulfobacterales</taxon>
        <taxon>Desulfobacteraceae</taxon>
        <taxon>Desulfobacter</taxon>
    </lineage>
</organism>
<gene>
    <name evidence="3" type="ORF">HXW94_14565</name>
</gene>
<dbReference type="AlphaFoldDB" id="A0A850T526"/>
<comment type="caution">
    <text evidence="3">The sequence shown here is derived from an EMBL/GenBank/DDBJ whole genome shotgun (WGS) entry which is preliminary data.</text>
</comment>
<evidence type="ECO:0000313" key="4">
    <source>
        <dbReference type="Proteomes" id="UP000553343"/>
    </source>
</evidence>
<feature type="signal peptide" evidence="2">
    <location>
        <begin position="1"/>
        <end position="20"/>
    </location>
</feature>
<evidence type="ECO:0000256" key="1">
    <source>
        <dbReference type="SAM" id="MobiDB-lite"/>
    </source>
</evidence>
<sequence>MRFFLISFLVFFMAALPACKPEDDNYAGVGKLIVDRNKMRYRLAEETENNKEKTGSSNQKFDAVSKDKDGFERGTRKTELSTIVLYERKIVIVDSSSGTPLGQGVAYINQKGEIIKIKLADQ</sequence>
<dbReference type="Proteomes" id="UP000553343">
    <property type="component" value="Unassembled WGS sequence"/>
</dbReference>
<protein>
    <recommendedName>
        <fullName evidence="5">Lipoprotein</fullName>
    </recommendedName>
</protein>
<feature type="region of interest" description="Disordered" evidence="1">
    <location>
        <begin position="46"/>
        <end position="68"/>
    </location>
</feature>
<keyword evidence="4" id="KW-1185">Reference proteome</keyword>
<evidence type="ECO:0000313" key="3">
    <source>
        <dbReference type="EMBL" id="NWH06191.1"/>
    </source>
</evidence>
<keyword evidence="2" id="KW-0732">Signal</keyword>
<name>A0A850T526_9BACT</name>